<proteinExistence type="predicted"/>
<keyword evidence="1" id="KW-0812">Transmembrane</keyword>
<dbReference type="EMBL" id="BAAAZC010000017">
    <property type="protein sequence ID" value="GAA3972834.1"/>
    <property type="molecule type" value="Genomic_DNA"/>
</dbReference>
<name>A0ABP7PXL5_9SPHI</name>
<evidence type="ECO:0000256" key="1">
    <source>
        <dbReference type="SAM" id="Phobius"/>
    </source>
</evidence>
<sequence>MKYSDWKDLSAEDRKNINWHRRPHIKTATLYGIAFFITVIIIILGISKNSAVHINRKPTTKEAFETAKIIVREHLEQPSTASFPDNTFTPIVDSATDSYQIQSTVKSIDAGGKTIKSTWNIKMTYKGGDWSERNSWQINEVNIK</sequence>
<gene>
    <name evidence="2" type="ORF">GCM10022210_23550</name>
</gene>
<feature type="transmembrane region" description="Helical" evidence="1">
    <location>
        <begin position="28"/>
        <end position="47"/>
    </location>
</feature>
<evidence type="ECO:0000313" key="3">
    <source>
        <dbReference type="Proteomes" id="UP001500742"/>
    </source>
</evidence>
<dbReference type="RefSeq" id="WP_259096554.1">
    <property type="nucleotide sequence ID" value="NZ_BAAAZC010000017.1"/>
</dbReference>
<reference evidence="3" key="1">
    <citation type="journal article" date="2019" name="Int. J. Syst. Evol. Microbiol.">
        <title>The Global Catalogue of Microorganisms (GCM) 10K type strain sequencing project: providing services to taxonomists for standard genome sequencing and annotation.</title>
        <authorList>
            <consortium name="The Broad Institute Genomics Platform"/>
            <consortium name="The Broad Institute Genome Sequencing Center for Infectious Disease"/>
            <person name="Wu L."/>
            <person name="Ma J."/>
        </authorList>
    </citation>
    <scope>NUCLEOTIDE SEQUENCE [LARGE SCALE GENOMIC DNA]</scope>
    <source>
        <strain evidence="3">JCM 16601</strain>
    </source>
</reference>
<organism evidence="2 3">
    <name type="scientific">Mucilaginibacter dorajii</name>
    <dbReference type="NCBI Taxonomy" id="692994"/>
    <lineage>
        <taxon>Bacteria</taxon>
        <taxon>Pseudomonadati</taxon>
        <taxon>Bacteroidota</taxon>
        <taxon>Sphingobacteriia</taxon>
        <taxon>Sphingobacteriales</taxon>
        <taxon>Sphingobacteriaceae</taxon>
        <taxon>Mucilaginibacter</taxon>
    </lineage>
</organism>
<accession>A0ABP7PXL5</accession>
<protein>
    <submittedName>
        <fullName evidence="2">Uncharacterized protein</fullName>
    </submittedName>
</protein>
<keyword evidence="1" id="KW-1133">Transmembrane helix</keyword>
<dbReference type="Proteomes" id="UP001500742">
    <property type="component" value="Unassembled WGS sequence"/>
</dbReference>
<comment type="caution">
    <text evidence="2">The sequence shown here is derived from an EMBL/GenBank/DDBJ whole genome shotgun (WGS) entry which is preliminary data.</text>
</comment>
<evidence type="ECO:0000313" key="2">
    <source>
        <dbReference type="EMBL" id="GAA3972834.1"/>
    </source>
</evidence>
<keyword evidence="1" id="KW-0472">Membrane</keyword>
<keyword evidence="3" id="KW-1185">Reference proteome</keyword>